<sequence length="124" mass="14658">MSNDDGEELKERILDEGRYIEVTTLNELKRSQCEIKSVKKALDDIENKTWTCRNRYKSLMNDLKMDVHKTEQEIEFLQSQVSNLSRRREELKKEVTKQQEEYEKMLIHFTKDLENKGAGCGTPT</sequence>
<comment type="caution">
    <text evidence="2">The sequence shown here is derived from an EMBL/GenBank/DDBJ whole genome shotgun (WGS) entry which is preliminary data.</text>
</comment>
<feature type="coiled-coil region" evidence="1">
    <location>
        <begin position="28"/>
        <end position="108"/>
    </location>
</feature>
<dbReference type="Proteomes" id="UP001258017">
    <property type="component" value="Unassembled WGS sequence"/>
</dbReference>
<dbReference type="AlphaFoldDB" id="A0AAD9VK36"/>
<gene>
    <name evidence="2" type="ORF">KPH14_003618</name>
</gene>
<evidence type="ECO:0000256" key="1">
    <source>
        <dbReference type="SAM" id="Coils"/>
    </source>
</evidence>
<keyword evidence="3" id="KW-1185">Reference proteome</keyword>
<keyword evidence="1" id="KW-0175">Coiled coil</keyword>
<organism evidence="2 3">
    <name type="scientific">Odynerus spinipes</name>
    <dbReference type="NCBI Taxonomy" id="1348599"/>
    <lineage>
        <taxon>Eukaryota</taxon>
        <taxon>Metazoa</taxon>
        <taxon>Ecdysozoa</taxon>
        <taxon>Arthropoda</taxon>
        <taxon>Hexapoda</taxon>
        <taxon>Insecta</taxon>
        <taxon>Pterygota</taxon>
        <taxon>Neoptera</taxon>
        <taxon>Endopterygota</taxon>
        <taxon>Hymenoptera</taxon>
        <taxon>Apocrita</taxon>
        <taxon>Aculeata</taxon>
        <taxon>Vespoidea</taxon>
        <taxon>Vespidae</taxon>
        <taxon>Eumeninae</taxon>
        <taxon>Odynerus</taxon>
    </lineage>
</organism>
<name>A0AAD9VK36_9HYME</name>
<dbReference type="EMBL" id="JAIFRP010004357">
    <property type="protein sequence ID" value="KAK2577533.1"/>
    <property type="molecule type" value="Genomic_DNA"/>
</dbReference>
<protein>
    <submittedName>
        <fullName evidence="2">Uncharacterized protein</fullName>
    </submittedName>
</protein>
<reference evidence="2" key="2">
    <citation type="journal article" date="2023" name="Commun. Biol.">
        <title>Intrasexual cuticular hydrocarbon dimorphism in a wasp sheds light on hydrocarbon biosynthesis genes in Hymenoptera.</title>
        <authorList>
            <person name="Moris V.C."/>
            <person name="Podsiadlowski L."/>
            <person name="Martin S."/>
            <person name="Oeyen J.P."/>
            <person name="Donath A."/>
            <person name="Petersen M."/>
            <person name="Wilbrandt J."/>
            <person name="Misof B."/>
            <person name="Liedtke D."/>
            <person name="Thamm M."/>
            <person name="Scheiner R."/>
            <person name="Schmitt T."/>
            <person name="Niehuis O."/>
        </authorList>
    </citation>
    <scope>NUCLEOTIDE SEQUENCE</scope>
    <source>
        <strain evidence="2">GBR_01_08_01A</strain>
    </source>
</reference>
<proteinExistence type="predicted"/>
<evidence type="ECO:0000313" key="2">
    <source>
        <dbReference type="EMBL" id="KAK2577533.1"/>
    </source>
</evidence>
<reference evidence="2" key="1">
    <citation type="submission" date="2021-08" db="EMBL/GenBank/DDBJ databases">
        <authorList>
            <person name="Misof B."/>
            <person name="Oliver O."/>
            <person name="Podsiadlowski L."/>
            <person name="Donath A."/>
            <person name="Peters R."/>
            <person name="Mayer C."/>
            <person name="Rust J."/>
            <person name="Gunkel S."/>
            <person name="Lesny P."/>
            <person name="Martin S."/>
            <person name="Oeyen J.P."/>
            <person name="Petersen M."/>
            <person name="Panagiotis P."/>
            <person name="Wilbrandt J."/>
            <person name="Tanja T."/>
        </authorList>
    </citation>
    <scope>NUCLEOTIDE SEQUENCE</scope>
    <source>
        <strain evidence="2">GBR_01_08_01A</strain>
        <tissue evidence="2">Thorax + abdomen</tissue>
    </source>
</reference>
<evidence type="ECO:0000313" key="3">
    <source>
        <dbReference type="Proteomes" id="UP001258017"/>
    </source>
</evidence>
<accession>A0AAD9VK36</accession>